<organism evidence="1 3">
    <name type="scientific">Hexamita inflata</name>
    <dbReference type="NCBI Taxonomy" id="28002"/>
    <lineage>
        <taxon>Eukaryota</taxon>
        <taxon>Metamonada</taxon>
        <taxon>Diplomonadida</taxon>
        <taxon>Hexamitidae</taxon>
        <taxon>Hexamitinae</taxon>
        <taxon>Hexamita</taxon>
    </lineage>
</organism>
<protein>
    <submittedName>
        <fullName evidence="1">Hypothetical_protein</fullName>
    </submittedName>
</protein>
<sequence>MNCVKLCYCNTLRDPELLQLSHMSYSIDIISLLVRIQLKNQIKVEFQKLVEAFIQSQVIYRLLQQQQLLGRLTKLNSNFFFTSIFVNLGHKNLIFELNLNKVCEQL</sequence>
<comment type="caution">
    <text evidence="1">The sequence shown here is derived from an EMBL/GenBank/DDBJ whole genome shotgun (WGS) entry which is preliminary data.</text>
</comment>
<reference evidence="1 3" key="1">
    <citation type="submission" date="2024-07" db="EMBL/GenBank/DDBJ databases">
        <authorList>
            <person name="Akdeniz Z."/>
        </authorList>
    </citation>
    <scope>NUCLEOTIDE SEQUENCE [LARGE SCALE GENOMIC DNA]</scope>
</reference>
<evidence type="ECO:0000313" key="3">
    <source>
        <dbReference type="Proteomes" id="UP001642409"/>
    </source>
</evidence>
<dbReference type="EMBL" id="CAXDID020000021">
    <property type="protein sequence ID" value="CAL5987832.1"/>
    <property type="molecule type" value="Genomic_DNA"/>
</dbReference>
<keyword evidence="3" id="KW-1185">Reference proteome</keyword>
<dbReference type="EMBL" id="CAXDID020000021">
    <property type="protein sequence ID" value="CAL5987828.1"/>
    <property type="molecule type" value="Genomic_DNA"/>
</dbReference>
<evidence type="ECO:0000313" key="2">
    <source>
        <dbReference type="EMBL" id="CAL5987832.1"/>
    </source>
</evidence>
<name>A0ABP1H768_9EUKA</name>
<proteinExistence type="predicted"/>
<accession>A0ABP1H768</accession>
<evidence type="ECO:0000313" key="1">
    <source>
        <dbReference type="EMBL" id="CAL5987828.1"/>
    </source>
</evidence>
<gene>
    <name evidence="1" type="ORF">HINF_LOCUS10087</name>
    <name evidence="2" type="ORF">HINF_LOCUS10089</name>
</gene>
<dbReference type="Proteomes" id="UP001642409">
    <property type="component" value="Unassembled WGS sequence"/>
</dbReference>